<dbReference type="InterPro" id="IPR001107">
    <property type="entry name" value="Band_7"/>
</dbReference>
<comment type="subcellular location">
    <subcellularLocation>
        <location evidence="1">Membrane</location>
        <topology evidence="1">Single-pass membrane protein</topology>
    </subcellularLocation>
</comment>
<dbReference type="Proteomes" id="UP000245506">
    <property type="component" value="Unassembled WGS sequence"/>
</dbReference>
<dbReference type="Pfam" id="PF01145">
    <property type="entry name" value="Band_7"/>
    <property type="match status" value="1"/>
</dbReference>
<keyword evidence="4" id="KW-1185">Reference proteome</keyword>
<name>A0A317CG88_9GAMM</name>
<dbReference type="OrthoDB" id="3469168at2"/>
<comment type="caution">
    <text evidence="3">The sequence shown here is derived from an EMBL/GenBank/DDBJ whole genome shotgun (WGS) entry which is preliminary data.</text>
</comment>
<gene>
    <name evidence="3" type="ORF">DKT75_07415</name>
</gene>
<reference evidence="3 4" key="1">
    <citation type="submission" date="2018-05" db="EMBL/GenBank/DDBJ databases">
        <title>Leucothrix arctica sp. nov., isolated from Arctic seawater.</title>
        <authorList>
            <person name="Choi A."/>
            <person name="Baek K."/>
        </authorList>
    </citation>
    <scope>NUCLEOTIDE SEQUENCE [LARGE SCALE GENOMIC DNA]</scope>
    <source>
        <strain evidence="3 4">IMCC9719</strain>
    </source>
</reference>
<evidence type="ECO:0000313" key="4">
    <source>
        <dbReference type="Proteomes" id="UP000245506"/>
    </source>
</evidence>
<sequence>MLGIPYFKADSSTYVIKSVNGKVKKKGKGLSFFYNVATTSIATVPINAQQSPFIFNLQSQDFQTLQVQGQVTYRIVEPEKTAEMLNFNLKKDGVNYSSEDPLTIGDLVIRSVQTIVQNTVQNSSLRTALKLGQPLVEQIKKELFQQESLTNLGITVIETSITAITPSRETARALEAEVREMILKEADDATYARRKSAVEQELTIKEAELQTELTVQEKEQEIAESRVENERTMLRTKMEIDQERLDGEIQSEEQRQKLVVLSVENSKQEADAEAYAVSQQMKAFRELPVENLKALALASMQPEQLMAVAFESLANNAEKIGELNINPDMFSQVVKKAVRS</sequence>
<feature type="domain" description="Band 7" evidence="2">
    <location>
        <begin position="9"/>
        <end position="186"/>
    </location>
</feature>
<dbReference type="RefSeq" id="WP_109822787.1">
    <property type="nucleotide sequence ID" value="NZ_QGKL01000021.1"/>
</dbReference>
<dbReference type="AlphaFoldDB" id="A0A317CG88"/>
<dbReference type="GO" id="GO:0016020">
    <property type="term" value="C:membrane"/>
    <property type="evidence" value="ECO:0007669"/>
    <property type="project" value="UniProtKB-SubCell"/>
</dbReference>
<dbReference type="Gene3D" id="3.30.479.30">
    <property type="entry name" value="Band 7 domain"/>
    <property type="match status" value="1"/>
</dbReference>
<protein>
    <submittedName>
        <fullName evidence="3">NrtR-regulated NrtX</fullName>
    </submittedName>
</protein>
<proteinExistence type="predicted"/>
<evidence type="ECO:0000313" key="3">
    <source>
        <dbReference type="EMBL" id="PWQ97359.1"/>
    </source>
</evidence>
<evidence type="ECO:0000259" key="2">
    <source>
        <dbReference type="Pfam" id="PF01145"/>
    </source>
</evidence>
<accession>A0A317CG88</accession>
<organism evidence="3 4">
    <name type="scientific">Leucothrix arctica</name>
    <dbReference type="NCBI Taxonomy" id="1481894"/>
    <lineage>
        <taxon>Bacteria</taxon>
        <taxon>Pseudomonadati</taxon>
        <taxon>Pseudomonadota</taxon>
        <taxon>Gammaproteobacteria</taxon>
        <taxon>Thiotrichales</taxon>
        <taxon>Thiotrichaceae</taxon>
        <taxon>Leucothrix</taxon>
    </lineage>
</organism>
<dbReference type="EMBL" id="QGKL01000021">
    <property type="protein sequence ID" value="PWQ97359.1"/>
    <property type="molecule type" value="Genomic_DNA"/>
</dbReference>
<evidence type="ECO:0000256" key="1">
    <source>
        <dbReference type="ARBA" id="ARBA00004167"/>
    </source>
</evidence>
<dbReference type="InterPro" id="IPR036013">
    <property type="entry name" value="Band_7/SPFH_dom_sf"/>
</dbReference>
<dbReference type="SUPFAM" id="SSF117892">
    <property type="entry name" value="Band 7/SPFH domain"/>
    <property type="match status" value="1"/>
</dbReference>